<dbReference type="Proteomes" id="UP000276133">
    <property type="component" value="Unassembled WGS sequence"/>
</dbReference>
<organism evidence="1 2">
    <name type="scientific">Brachionus plicatilis</name>
    <name type="common">Marine rotifer</name>
    <name type="synonym">Brachionus muelleri</name>
    <dbReference type="NCBI Taxonomy" id="10195"/>
    <lineage>
        <taxon>Eukaryota</taxon>
        <taxon>Metazoa</taxon>
        <taxon>Spiralia</taxon>
        <taxon>Gnathifera</taxon>
        <taxon>Rotifera</taxon>
        <taxon>Eurotatoria</taxon>
        <taxon>Monogononta</taxon>
        <taxon>Pseudotrocha</taxon>
        <taxon>Ploima</taxon>
        <taxon>Brachionidae</taxon>
        <taxon>Brachionus</taxon>
    </lineage>
</organism>
<evidence type="ECO:0000313" key="2">
    <source>
        <dbReference type="Proteomes" id="UP000276133"/>
    </source>
</evidence>
<evidence type="ECO:0000313" key="1">
    <source>
        <dbReference type="EMBL" id="RMZ99410.1"/>
    </source>
</evidence>
<gene>
    <name evidence="1" type="ORF">BpHYR1_027936</name>
</gene>
<dbReference type="EMBL" id="REGN01010231">
    <property type="protein sequence ID" value="RMZ99410.1"/>
    <property type="molecule type" value="Genomic_DNA"/>
</dbReference>
<proteinExistence type="predicted"/>
<reference evidence="1 2" key="1">
    <citation type="journal article" date="2018" name="Sci. Rep.">
        <title>Genomic signatures of local adaptation to the degree of environmental predictability in rotifers.</title>
        <authorList>
            <person name="Franch-Gras L."/>
            <person name="Hahn C."/>
            <person name="Garcia-Roger E.M."/>
            <person name="Carmona M.J."/>
            <person name="Serra M."/>
            <person name="Gomez A."/>
        </authorList>
    </citation>
    <scope>NUCLEOTIDE SEQUENCE [LARGE SCALE GENOMIC DNA]</scope>
    <source>
        <strain evidence="1">HYR1</strain>
    </source>
</reference>
<accession>A0A3M7PL20</accession>
<keyword evidence="2" id="KW-1185">Reference proteome</keyword>
<comment type="caution">
    <text evidence="1">The sequence shown here is derived from an EMBL/GenBank/DDBJ whole genome shotgun (WGS) entry which is preliminary data.</text>
</comment>
<name>A0A3M7PL20_BRAPC</name>
<sequence length="69" mass="8634">MMWLFLITFTSSYNRRHRRRTFLSWKLRTISPPSSQLKNFHYFKFICFSIYIFAQSPFKTTKHYIKIFK</sequence>
<protein>
    <submittedName>
        <fullName evidence="1">Uncharacterized protein</fullName>
    </submittedName>
</protein>
<dbReference type="AlphaFoldDB" id="A0A3M7PL20"/>